<evidence type="ECO:0000256" key="2">
    <source>
        <dbReference type="ARBA" id="ARBA00009677"/>
    </source>
</evidence>
<reference evidence="10 11" key="1">
    <citation type="submission" date="2020-09" db="EMBL/GenBank/DDBJ databases">
        <title>Genome sequence of the banana aphid, Pentalonia nigronervosa Coquerel (Hemiptera: Aphididae) and its symbionts.</title>
        <authorList>
            <person name="Mathers T.C."/>
            <person name="Mugford S.T."/>
            <person name="Hogenhout S.A."/>
            <person name="Tripathi L."/>
        </authorList>
    </citation>
    <scope>NUCLEOTIDE SEQUENCE [LARGE SCALE GENOMIC DNA]</scope>
    <source>
        <strain evidence="10">Ba4</strain>
    </source>
</reference>
<proteinExistence type="inferred from homology"/>
<dbReference type="NCBIfam" id="TIGR03506">
    <property type="entry name" value="FlgEFG_subfam"/>
    <property type="match status" value="1"/>
</dbReference>
<evidence type="ECO:0000256" key="4">
    <source>
        <dbReference type="ARBA" id="ARBA00023143"/>
    </source>
</evidence>
<dbReference type="GO" id="GO:0071978">
    <property type="term" value="P:bacterial-type flagellum-dependent swarming motility"/>
    <property type="evidence" value="ECO:0007669"/>
    <property type="project" value="TreeGrafter"/>
</dbReference>
<comment type="subcellular location">
    <subcellularLocation>
        <location evidence="1 5">Bacterial flagellum basal body</location>
    </subcellularLocation>
</comment>
<dbReference type="Pfam" id="PF06429">
    <property type="entry name" value="Flg_bbr_C"/>
    <property type="match status" value="1"/>
</dbReference>
<evidence type="ECO:0000256" key="5">
    <source>
        <dbReference type="RuleBase" id="RU362116"/>
    </source>
</evidence>
<name>A0A7H1AZW3_9GAMM</name>
<dbReference type="GO" id="GO:0005829">
    <property type="term" value="C:cytosol"/>
    <property type="evidence" value="ECO:0007669"/>
    <property type="project" value="TreeGrafter"/>
</dbReference>
<dbReference type="InterPro" id="IPR020013">
    <property type="entry name" value="Flagellar_FlgE/F/G"/>
</dbReference>
<comment type="function">
    <text evidence="5">A flexible structure which links the flagellar filament to the drive apparatus in the basal body.</text>
</comment>
<dbReference type="AlphaFoldDB" id="A0A7H1AZW3"/>
<dbReference type="Pfam" id="PF00460">
    <property type="entry name" value="Flg_bb_rod"/>
    <property type="match status" value="1"/>
</dbReference>
<evidence type="ECO:0000259" key="9">
    <source>
        <dbReference type="Pfam" id="PF22692"/>
    </source>
</evidence>
<protein>
    <recommendedName>
        <fullName evidence="3 5">Flagellar hook protein FlgE</fullName>
    </recommendedName>
</protein>
<evidence type="ECO:0000313" key="11">
    <source>
        <dbReference type="Proteomes" id="UP000516346"/>
    </source>
</evidence>
<feature type="domain" description="Flagellar basal-body/hook protein C-terminal" evidence="7">
    <location>
        <begin position="361"/>
        <end position="404"/>
    </location>
</feature>
<dbReference type="EMBL" id="CP061275">
    <property type="protein sequence ID" value="QNS02018.1"/>
    <property type="molecule type" value="Genomic_DNA"/>
</dbReference>
<feature type="domain" description="Flagellar hook protein FlgE D2" evidence="8">
    <location>
        <begin position="175"/>
        <end position="286"/>
    </location>
</feature>
<dbReference type="InterPro" id="IPR010930">
    <property type="entry name" value="Flg_bb/hook_C_dom"/>
</dbReference>
<dbReference type="InterPro" id="IPR037058">
    <property type="entry name" value="Falgellar_hook_FlgE_sf"/>
</dbReference>
<dbReference type="GO" id="GO:0009425">
    <property type="term" value="C:bacterial-type flagellum basal body"/>
    <property type="evidence" value="ECO:0007669"/>
    <property type="project" value="UniProtKB-SubCell"/>
</dbReference>
<dbReference type="Pfam" id="PF22692">
    <property type="entry name" value="LlgE_F_G_D1"/>
    <property type="match status" value="1"/>
</dbReference>
<evidence type="ECO:0000259" key="6">
    <source>
        <dbReference type="Pfam" id="PF00460"/>
    </source>
</evidence>
<keyword evidence="10" id="KW-0969">Cilium</keyword>
<dbReference type="GO" id="GO:0009424">
    <property type="term" value="C:bacterial-type flagellum hook"/>
    <property type="evidence" value="ECO:0007669"/>
    <property type="project" value="TreeGrafter"/>
</dbReference>
<dbReference type="PANTHER" id="PTHR30435:SF1">
    <property type="entry name" value="FLAGELLAR HOOK PROTEIN FLGE"/>
    <property type="match status" value="1"/>
</dbReference>
<feature type="domain" description="Flagellar hook protein FlgE/F/G-like D1" evidence="9">
    <location>
        <begin position="82"/>
        <end position="123"/>
    </location>
</feature>
<dbReference type="InterPro" id="IPR001444">
    <property type="entry name" value="Flag_bb_rod_N"/>
</dbReference>
<feature type="domain" description="Flagellar basal body rod protein N-terminal" evidence="6">
    <location>
        <begin position="17"/>
        <end position="33"/>
    </location>
</feature>
<accession>A0A7H1AZW3</accession>
<dbReference type="InterPro" id="IPR053967">
    <property type="entry name" value="LlgE_F_G-like_D1"/>
</dbReference>
<comment type="similarity">
    <text evidence="2 5">Belongs to the flagella basal body rod proteins family.</text>
</comment>
<evidence type="ECO:0000259" key="7">
    <source>
        <dbReference type="Pfam" id="PF06429"/>
    </source>
</evidence>
<keyword evidence="10" id="KW-0282">Flagellum</keyword>
<dbReference type="PANTHER" id="PTHR30435">
    <property type="entry name" value="FLAGELLAR PROTEIN"/>
    <property type="match status" value="1"/>
</dbReference>
<keyword evidence="4 5" id="KW-0975">Bacterial flagellum</keyword>
<dbReference type="Gene3D" id="2.60.98.20">
    <property type="entry name" value="Flagellar hook protein FlgE"/>
    <property type="match status" value="1"/>
</dbReference>
<evidence type="ECO:0000256" key="1">
    <source>
        <dbReference type="ARBA" id="ARBA00004117"/>
    </source>
</evidence>
<sequence length="405" mass="44888">MSSTVTINSLLVNGNHMDIISNNIANASTIGFKSSSPCFYNIADHSLYSHNTFGSGVGISSILQNFNNGTLIETGGNLDLGITKDGFFRILDSLGHVYYARNGQFFLDKDKNIINAQGMYLTGINTPFLDYDQPISKLEPINLKHADILQAKPTSKIILAATLNRHANPIQNENNSHENLSNEENYQTHIFILNKQGKSEKINISFNPSDKNTWIVKIKSNDSSIDSKNNNFQINFNNDGQLTSNANFKINTKDPKYDENLSLDLTGTIEDINIPSSAINFSHNGYPKGILKTFDVLPNGKIHATYSNQQVKNIGQIFLSKFINPEKLQPESGNMWSATANSGKEKIGTAGQDDFGVLTSKTLESSNVDLNKELINMIVAQRNYQSNVQAFKAEDRIINTLINLK</sequence>
<evidence type="ECO:0000313" key="10">
    <source>
        <dbReference type="EMBL" id="QNS02018.1"/>
    </source>
</evidence>
<keyword evidence="10" id="KW-0966">Cell projection</keyword>
<dbReference type="Pfam" id="PF07559">
    <property type="entry name" value="FlgE_D2"/>
    <property type="match status" value="1"/>
</dbReference>
<dbReference type="InterPro" id="IPR011491">
    <property type="entry name" value="FlgE_D2"/>
</dbReference>
<dbReference type="SUPFAM" id="SSF117143">
    <property type="entry name" value="Flagellar hook protein flgE"/>
    <property type="match status" value="1"/>
</dbReference>
<dbReference type="InterPro" id="IPR037925">
    <property type="entry name" value="FlgE/F/G-like"/>
</dbReference>
<dbReference type="Proteomes" id="UP000516346">
    <property type="component" value="Chromosome"/>
</dbReference>
<evidence type="ECO:0000259" key="8">
    <source>
        <dbReference type="Pfam" id="PF07559"/>
    </source>
</evidence>
<gene>
    <name evidence="10" type="ORF">ICW73_00960</name>
</gene>
<evidence type="ECO:0000256" key="3">
    <source>
        <dbReference type="ARBA" id="ARBA00019015"/>
    </source>
</evidence>
<organism evidence="10 11">
    <name type="scientific">Buchnera aphidicola</name>
    <name type="common">Pentalonia nigronervosa</name>
    <dbReference type="NCBI Taxonomy" id="1309793"/>
    <lineage>
        <taxon>Bacteria</taxon>
        <taxon>Pseudomonadati</taxon>
        <taxon>Pseudomonadota</taxon>
        <taxon>Gammaproteobacteria</taxon>
        <taxon>Enterobacterales</taxon>
        <taxon>Erwiniaceae</taxon>
        <taxon>Buchnera</taxon>
    </lineage>
</organism>